<feature type="binding site" evidence="17">
    <location>
        <position position="114"/>
    </location>
    <ligand>
        <name>ATP</name>
        <dbReference type="ChEBI" id="CHEBI:30616"/>
    </ligand>
</feature>
<dbReference type="InterPro" id="IPR000719">
    <property type="entry name" value="Prot_kinase_dom"/>
</dbReference>
<dbReference type="CDD" id="cd20814">
    <property type="entry name" value="CRIK"/>
    <property type="match status" value="1"/>
</dbReference>
<accession>A0A8W8JXE3</accession>
<dbReference type="InterPro" id="IPR050839">
    <property type="entry name" value="Rho-assoc_Ser/Thr_Kinase"/>
</dbReference>
<dbReference type="InterPro" id="IPR017441">
    <property type="entry name" value="Protein_kinase_ATP_BS"/>
</dbReference>
<dbReference type="InterPro" id="IPR002219">
    <property type="entry name" value="PKC_DAG/PE"/>
</dbReference>
<dbReference type="Pfam" id="PF00169">
    <property type="entry name" value="PH"/>
    <property type="match status" value="1"/>
</dbReference>
<evidence type="ECO:0000259" key="23">
    <source>
        <dbReference type="PROSITE" id="PS50219"/>
    </source>
</evidence>
<keyword evidence="9 17" id="KW-0547">Nucleotide-binding</keyword>
<comment type="catalytic activity">
    <reaction evidence="16">
        <text>L-seryl-[protein] + ATP = O-phospho-L-seryl-[protein] + ADP + H(+)</text>
        <dbReference type="Rhea" id="RHEA:17989"/>
        <dbReference type="Rhea" id="RHEA-COMP:9863"/>
        <dbReference type="Rhea" id="RHEA-COMP:11604"/>
        <dbReference type="ChEBI" id="CHEBI:15378"/>
        <dbReference type="ChEBI" id="CHEBI:29999"/>
        <dbReference type="ChEBI" id="CHEBI:30616"/>
        <dbReference type="ChEBI" id="CHEBI:83421"/>
        <dbReference type="ChEBI" id="CHEBI:456216"/>
        <dbReference type="EC" id="2.7.11.1"/>
    </reaction>
</comment>
<dbReference type="InterPro" id="IPR011993">
    <property type="entry name" value="PH-like_dom_sf"/>
</dbReference>
<evidence type="ECO:0000256" key="3">
    <source>
        <dbReference type="ARBA" id="ARBA00012513"/>
    </source>
</evidence>
<dbReference type="CDD" id="cd00821">
    <property type="entry name" value="PH"/>
    <property type="match status" value="1"/>
</dbReference>
<evidence type="ECO:0000259" key="22">
    <source>
        <dbReference type="PROSITE" id="PS50081"/>
    </source>
</evidence>
<dbReference type="InterPro" id="IPR046349">
    <property type="entry name" value="C1-like_sf"/>
</dbReference>
<dbReference type="SMART" id="SM00036">
    <property type="entry name" value="CNH"/>
    <property type="match status" value="1"/>
</dbReference>
<evidence type="ECO:0000256" key="7">
    <source>
        <dbReference type="ARBA" id="ARBA00022679"/>
    </source>
</evidence>
<dbReference type="FunFam" id="1.10.510.10:FF:000751">
    <property type="entry name" value="Non-specific serine/threonine protein kinase"/>
    <property type="match status" value="1"/>
</dbReference>
<dbReference type="PROSITE" id="PS00479">
    <property type="entry name" value="ZF_DAG_PE_1"/>
    <property type="match status" value="1"/>
</dbReference>
<dbReference type="GO" id="GO:0000281">
    <property type="term" value="P:mitotic cytokinesis"/>
    <property type="evidence" value="ECO:0007669"/>
    <property type="project" value="InterPro"/>
</dbReference>
<evidence type="ECO:0000256" key="11">
    <source>
        <dbReference type="ARBA" id="ARBA00022777"/>
    </source>
</evidence>
<keyword evidence="11" id="KW-0418">Kinase</keyword>
<dbReference type="GO" id="GO:0008270">
    <property type="term" value="F:zinc ion binding"/>
    <property type="evidence" value="ECO:0007669"/>
    <property type="project" value="UniProtKB-KW"/>
</dbReference>
<evidence type="ECO:0000256" key="8">
    <source>
        <dbReference type="ARBA" id="ARBA00022723"/>
    </source>
</evidence>
<keyword evidence="12" id="KW-0862">Zinc</keyword>
<feature type="compositionally biased region" description="Basic and acidic residues" evidence="19">
    <location>
        <begin position="2172"/>
        <end position="2181"/>
    </location>
</feature>
<dbReference type="OMA" id="EGETHQK"/>
<dbReference type="PROSITE" id="PS50219">
    <property type="entry name" value="CNH"/>
    <property type="match status" value="1"/>
</dbReference>
<feature type="coiled-coil region" evidence="18">
    <location>
        <begin position="1423"/>
        <end position="1457"/>
    </location>
</feature>
<dbReference type="InterPro" id="IPR001849">
    <property type="entry name" value="PH_domain"/>
</dbReference>
<dbReference type="PROSITE" id="PS50081">
    <property type="entry name" value="ZF_DAG_PE_2"/>
    <property type="match status" value="1"/>
</dbReference>
<protein>
    <recommendedName>
        <fullName evidence="3">non-specific serine/threonine protein kinase</fullName>
        <ecNumber evidence="3">2.7.11.1</ecNumber>
    </recommendedName>
</protein>
<feature type="coiled-coil region" evidence="18">
    <location>
        <begin position="1293"/>
        <end position="1380"/>
    </location>
</feature>
<evidence type="ECO:0000256" key="14">
    <source>
        <dbReference type="ARBA" id="ARBA00023054"/>
    </source>
</evidence>
<dbReference type="EnsemblMetazoa" id="G20711.1">
    <property type="protein sequence ID" value="G20711.1:cds"/>
    <property type="gene ID" value="G20711"/>
</dbReference>
<evidence type="ECO:0000259" key="21">
    <source>
        <dbReference type="PROSITE" id="PS50011"/>
    </source>
</evidence>
<dbReference type="SMART" id="SM00233">
    <property type="entry name" value="PH"/>
    <property type="match status" value="1"/>
</dbReference>
<feature type="compositionally biased region" description="Acidic residues" evidence="19">
    <location>
        <begin position="418"/>
        <end position="437"/>
    </location>
</feature>
<feature type="compositionally biased region" description="Low complexity" evidence="19">
    <location>
        <begin position="2199"/>
        <end position="2224"/>
    </location>
</feature>
<evidence type="ECO:0000256" key="16">
    <source>
        <dbReference type="ARBA" id="ARBA00048679"/>
    </source>
</evidence>
<dbReference type="GO" id="GO:0005524">
    <property type="term" value="F:ATP binding"/>
    <property type="evidence" value="ECO:0007669"/>
    <property type="project" value="UniProtKB-UniRule"/>
</dbReference>
<reference evidence="25" key="1">
    <citation type="submission" date="2022-08" db="UniProtKB">
        <authorList>
            <consortium name="EnsemblMetazoa"/>
        </authorList>
    </citation>
    <scope>IDENTIFICATION</scope>
    <source>
        <strain evidence="25">05x7-T-G4-1.051#20</strain>
    </source>
</reference>
<dbReference type="OrthoDB" id="2156623at2759"/>
<keyword evidence="6" id="KW-0597">Phosphoprotein</keyword>
<dbReference type="InterPro" id="IPR008271">
    <property type="entry name" value="Ser/Thr_kinase_AS"/>
</dbReference>
<keyword evidence="4" id="KW-0963">Cytoplasm</keyword>
<dbReference type="CDD" id="cd05601">
    <property type="entry name" value="STKc_CRIK"/>
    <property type="match status" value="1"/>
</dbReference>
<dbReference type="GO" id="GO:0031032">
    <property type="term" value="P:actomyosin structure organization"/>
    <property type="evidence" value="ECO:0007669"/>
    <property type="project" value="TreeGrafter"/>
</dbReference>
<evidence type="ECO:0000256" key="1">
    <source>
        <dbReference type="ARBA" id="ARBA00001946"/>
    </source>
</evidence>
<evidence type="ECO:0000256" key="6">
    <source>
        <dbReference type="ARBA" id="ARBA00022553"/>
    </source>
</evidence>
<dbReference type="InterPro" id="IPR037708">
    <property type="entry name" value="CRIK_dom"/>
</dbReference>
<dbReference type="Gene3D" id="1.10.510.10">
    <property type="entry name" value="Transferase(Phosphotransferase) domain 1"/>
    <property type="match status" value="1"/>
</dbReference>
<organism evidence="25 26">
    <name type="scientific">Magallana gigas</name>
    <name type="common">Pacific oyster</name>
    <name type="synonym">Crassostrea gigas</name>
    <dbReference type="NCBI Taxonomy" id="29159"/>
    <lineage>
        <taxon>Eukaryota</taxon>
        <taxon>Metazoa</taxon>
        <taxon>Spiralia</taxon>
        <taxon>Lophotrochozoa</taxon>
        <taxon>Mollusca</taxon>
        <taxon>Bivalvia</taxon>
        <taxon>Autobranchia</taxon>
        <taxon>Pteriomorphia</taxon>
        <taxon>Ostreida</taxon>
        <taxon>Ostreoidea</taxon>
        <taxon>Ostreidae</taxon>
        <taxon>Magallana</taxon>
    </lineage>
</organism>
<dbReference type="GO" id="GO:0005737">
    <property type="term" value="C:cytoplasm"/>
    <property type="evidence" value="ECO:0007669"/>
    <property type="project" value="UniProtKB-SubCell"/>
</dbReference>
<evidence type="ECO:0000313" key="25">
    <source>
        <dbReference type="EnsemblMetazoa" id="G20711.1:cds"/>
    </source>
</evidence>
<dbReference type="InterPro" id="IPR011009">
    <property type="entry name" value="Kinase-like_dom_sf"/>
</dbReference>
<keyword evidence="8" id="KW-0479">Metal-binding</keyword>
<evidence type="ECO:0000256" key="18">
    <source>
        <dbReference type="SAM" id="Coils"/>
    </source>
</evidence>
<feature type="coiled-coil region" evidence="18">
    <location>
        <begin position="444"/>
        <end position="666"/>
    </location>
</feature>
<evidence type="ECO:0000256" key="17">
    <source>
        <dbReference type="PROSITE-ProRule" id="PRU10141"/>
    </source>
</evidence>
<dbReference type="Pfam" id="PF00780">
    <property type="entry name" value="CNH"/>
    <property type="match status" value="1"/>
</dbReference>
<feature type="domain" description="Protein kinase" evidence="21">
    <location>
        <begin position="85"/>
        <end position="351"/>
    </location>
</feature>
<feature type="domain" description="Phorbol-ester/DAG-type" evidence="22">
    <location>
        <begin position="1629"/>
        <end position="1678"/>
    </location>
</feature>
<keyword evidence="7" id="KW-0808">Transferase</keyword>
<dbReference type="GO" id="GO:0005856">
    <property type="term" value="C:cytoskeleton"/>
    <property type="evidence" value="ECO:0007669"/>
    <property type="project" value="TreeGrafter"/>
</dbReference>
<evidence type="ECO:0000256" key="15">
    <source>
        <dbReference type="ARBA" id="ARBA00047899"/>
    </source>
</evidence>
<dbReference type="PROSITE" id="PS51285">
    <property type="entry name" value="AGC_KINASE_CTER"/>
    <property type="match status" value="1"/>
</dbReference>
<feature type="domain" description="PH" evidence="20">
    <location>
        <begin position="1709"/>
        <end position="1823"/>
    </location>
</feature>
<dbReference type="SUPFAM" id="SSF56112">
    <property type="entry name" value="Protein kinase-like (PK-like)"/>
    <property type="match status" value="1"/>
</dbReference>
<dbReference type="InterPro" id="IPR001180">
    <property type="entry name" value="CNH_dom"/>
</dbReference>
<keyword evidence="14 18" id="KW-0175">Coiled coil</keyword>
<evidence type="ECO:0000313" key="26">
    <source>
        <dbReference type="Proteomes" id="UP000005408"/>
    </source>
</evidence>
<dbReference type="GO" id="GO:0004674">
    <property type="term" value="F:protein serine/threonine kinase activity"/>
    <property type="evidence" value="ECO:0007669"/>
    <property type="project" value="UniProtKB-KW"/>
</dbReference>
<keyword evidence="26" id="KW-1185">Reference proteome</keyword>
<dbReference type="SMART" id="SM00220">
    <property type="entry name" value="S_TKc"/>
    <property type="match status" value="1"/>
</dbReference>
<feature type="region of interest" description="Disordered" evidence="19">
    <location>
        <begin position="2172"/>
        <end position="2224"/>
    </location>
</feature>
<feature type="domain" description="CNH" evidence="23">
    <location>
        <begin position="1850"/>
        <end position="2143"/>
    </location>
</feature>
<name>A0A8W8JXE3_MAGGI</name>
<comment type="catalytic activity">
    <reaction evidence="15">
        <text>L-threonyl-[protein] + ATP = O-phospho-L-threonyl-[protein] + ADP + H(+)</text>
        <dbReference type="Rhea" id="RHEA:46608"/>
        <dbReference type="Rhea" id="RHEA-COMP:11060"/>
        <dbReference type="Rhea" id="RHEA-COMP:11605"/>
        <dbReference type="ChEBI" id="CHEBI:15378"/>
        <dbReference type="ChEBI" id="CHEBI:30013"/>
        <dbReference type="ChEBI" id="CHEBI:30616"/>
        <dbReference type="ChEBI" id="CHEBI:61977"/>
        <dbReference type="ChEBI" id="CHEBI:456216"/>
        <dbReference type="EC" id="2.7.11.1"/>
    </reaction>
</comment>
<comment type="subcellular location">
    <subcellularLocation>
        <location evidence="2">Cytoplasm</location>
    </subcellularLocation>
</comment>
<comment type="cofactor">
    <cofactor evidence="1">
        <name>Mg(2+)</name>
        <dbReference type="ChEBI" id="CHEBI:18420"/>
    </cofactor>
</comment>
<dbReference type="Proteomes" id="UP000005408">
    <property type="component" value="Unassembled WGS sequence"/>
</dbReference>
<dbReference type="Gene3D" id="2.30.29.30">
    <property type="entry name" value="Pleckstrin-homology domain (PH domain)/Phosphotyrosine-binding domain (PTB)"/>
    <property type="match status" value="1"/>
</dbReference>
<dbReference type="SUPFAM" id="SSF57889">
    <property type="entry name" value="Cysteine-rich domain"/>
    <property type="match status" value="1"/>
</dbReference>
<dbReference type="PROSITE" id="PS50003">
    <property type="entry name" value="PH_DOMAIN"/>
    <property type="match status" value="1"/>
</dbReference>
<dbReference type="SMART" id="SM00109">
    <property type="entry name" value="C1"/>
    <property type="match status" value="1"/>
</dbReference>
<sequence length="2224" mass="256873">MASKLESIEKRIEVLNDLVAGSVLTDDLLTSLTTRDGLLDALFVLYEECSHEYLITKNKHVAAFVRKYASTIAEVKKLRISMADFEVKDVIGRGHFGEVQVVREKASGTVYALKTLHKHETLAQHEITFFEEERDIMALSNSPWITKLHYAFQDSLNLYLVMEFHAGGDLLSLLSRYDDIFEESMAKFYIAEMTQAIRALHCMGYVHRDIKPENILIDIKGHIKLADFGSAAKLSPDMLVSFRMPVGTPDYVSPELLTSINNKQIVSNYGVEVDWWSLGICMYEMLYGKTPFTDENGSLINTYSKIMNFKKCLSFPESQRVSESAISLVKGLLTEKSSRLTYDGIVAHSFFSDLDIENLKQVKPPFVPHLSSLDDTSNFEEFEKKRYQPCFDDFNTSKEFSGKDLPFVGFTYTRPQNSEEDKDSELSPESDTSSEESVECRNVEVKLTVKINELQSKNHQLEESECSFRSEMERLQLKAQEKDEEVRRMAAERDSMERELQDVLTQRQVLAAQLDKTSAENEQLELHAMKNFNEILEMRKEAQAIEEEILRCQVEELQEVAAELEREKENLLRKVSQRDKQIDTLKEQASANQKQLAELQNRLAKARRKSRGDQKRDLALLESQSNAWREQISEKTTEIQEKDKRIQELEDMLEAYEQQEKDFMEREQVLLNKLQSAPSKEKLDIKVMLTTSKSPGKKEIESKIKKIQELEDLLEKYEADSQAWQEEEDQYKEMIESLSGEVATLKHQSRLSVKAKENLLEQIKLHQEEISKQKQKIRDLQEHVSAYLEGQKKDSRENSLEKHVKELEIEVEMLRDDKRKLMKDKLSVQTELDDHKCKQMDNERVNDQIIQKINRLTSKLERTERQLNASRDREIEVRLKARDAQEIREKLQEENMKAERKENEELKTKLAALNAEIEQLKLTPSRDNEVKDLRNTLETNTQKVTQLQEKVEKLTSEKFDSLREIRELKQEKEKLEESLNNNKRELEKVEKNVKDFTGLKEENSRLKDEKESLKSQLADLESEKQVSEGKLKRECEAVNVKLQSVEQELEEQKILSAKRWNKIEDAEDLRQENKLLQSKAEIQKKKTEELEIKIKDLESQITESKKKLEKMTSIKQELDTMKLARRSSEVKIQELQRELSENQQKASYNKKDVQHLEEKLYKEKEQTNDNMSELKRELQESNLALSEARSLVSAMQRQEQSMRDKFNQEIRELQMKLHKAQGSLHLEHDMDTVLREKQNLQLKLMETEERVGNLLKEKGTAVLEKQNIEEKLLHNQQQCELEKKKAEVMKGVVSDLEDQIKDYETLIEEYEKQQADWEEIKKKFESAVDERELEIEGTGQKMLELQQAKQNASEKLNQVKKEYQAEKMILKSEMETLKTREWECRKEADRWKAQVTELESKVSKCQMMLESQMKNMDVDSGEKNRLKEEISSKITEIQELRSKNLKLKQSLGEAMDKFEMIFGEKVDLENFAEALQGLHFLEKYKFESTIGQQMKLIDYLQALYEDNNSNKKKKSAKKGRKSFNFGKVHFPAMEDLQNSLELERKRNVKLTEQLERIRQENYSQAQELLQLKGPLKEKVESTLTPHEKAAVACRTPMKSVPSAILTPRAQRYNIETQEIPPLRMHHNIPHRFVTGLNTRATKCGVCLGSVPFVKRASKCQACLMTCHIKCSSEAPSTCGLPTDYIHYFTSIMGKIERNSKNFTLEDTNQIKIKGWLKVPRTGKPGWEKRWGSLENNILLLYREESDANPIDTFDLNPAETDVTVHSAISSAELPNTASTDLPYVLKLEHEPLTTCWPRRELYLMAVTFPDKQKWVASLEAAIKSLQRVDATFKRTKLQEFRVLELKGDRRLELNCTLIVSNHMLLLGADEGLFAVNISKGQHTLVTKLAGLKNIHHMVYASGLGWVICITGQDRHVVYIHREAIKARLNQATSDETEHVPNDKIPSLVGCTVLEVKRVYESLYLVAGFDDRITVMKYNTELKEFCIRKELKTQEPCSCICLAEDFAIVGTEKFYKFNLEHPSLIEFVDKRDNSLAFAAFGAAIHNSFPLAVVNVTPEGLPMEFLLCFHEYGFFVDCNGKRSRPKDMKWSCLPLAFAYSEPFLYVVYFNSIQAITIPANKMQTRGKQTCLDLYCPRLLGNSMKTGGVYIATNMGNSTLMVCLQGNDGISDKENVASKSERQKFASPRRGILKASQRHDSMTSISSTSSAGSSYSTSSSYSVNSEL</sequence>
<evidence type="ECO:0000256" key="2">
    <source>
        <dbReference type="ARBA" id="ARBA00004496"/>
    </source>
</evidence>
<dbReference type="PROSITE" id="PS50011">
    <property type="entry name" value="PROTEIN_KINASE_DOM"/>
    <property type="match status" value="1"/>
</dbReference>
<evidence type="ECO:0000256" key="12">
    <source>
        <dbReference type="ARBA" id="ARBA00022833"/>
    </source>
</evidence>
<keyword evidence="5" id="KW-0723">Serine/threonine-protein kinase</keyword>
<evidence type="ECO:0000256" key="9">
    <source>
        <dbReference type="ARBA" id="ARBA00022741"/>
    </source>
</evidence>
<keyword evidence="10" id="KW-0863">Zinc-finger</keyword>
<dbReference type="EC" id="2.7.11.1" evidence="3"/>
<dbReference type="SUPFAM" id="SSF50729">
    <property type="entry name" value="PH domain-like"/>
    <property type="match status" value="1"/>
</dbReference>
<keyword evidence="13 17" id="KW-0067">ATP-binding</keyword>
<dbReference type="Pfam" id="PF00130">
    <property type="entry name" value="C1_1"/>
    <property type="match status" value="1"/>
</dbReference>
<evidence type="ECO:0000256" key="13">
    <source>
        <dbReference type="ARBA" id="ARBA00022840"/>
    </source>
</evidence>
<evidence type="ECO:0000256" key="4">
    <source>
        <dbReference type="ARBA" id="ARBA00022490"/>
    </source>
</evidence>
<evidence type="ECO:0000259" key="20">
    <source>
        <dbReference type="PROSITE" id="PS50003"/>
    </source>
</evidence>
<dbReference type="PROSITE" id="PS00107">
    <property type="entry name" value="PROTEIN_KINASE_ATP"/>
    <property type="match status" value="1"/>
</dbReference>
<dbReference type="PANTHER" id="PTHR22988">
    <property type="entry name" value="MYOTONIC DYSTROPHY S/T KINASE-RELATED"/>
    <property type="match status" value="1"/>
</dbReference>
<dbReference type="FunFam" id="3.30.200.20:FF:000017">
    <property type="entry name" value="Non-specific serine/threonine protein kinase"/>
    <property type="match status" value="1"/>
</dbReference>
<dbReference type="Gene3D" id="3.30.200.20">
    <property type="entry name" value="Phosphorylase Kinase, domain 1"/>
    <property type="match status" value="1"/>
</dbReference>
<dbReference type="PROSITE" id="PS00108">
    <property type="entry name" value="PROTEIN_KINASE_ST"/>
    <property type="match status" value="1"/>
</dbReference>
<dbReference type="Pfam" id="PF00069">
    <property type="entry name" value="Pkinase"/>
    <property type="match status" value="1"/>
</dbReference>
<dbReference type="PANTHER" id="PTHR22988:SF71">
    <property type="entry name" value="CITRON RHO-INTERACTING KINASE"/>
    <property type="match status" value="1"/>
</dbReference>
<feature type="coiled-coil region" evidence="18">
    <location>
        <begin position="1533"/>
        <end position="1560"/>
    </location>
</feature>
<dbReference type="Gene3D" id="3.30.60.20">
    <property type="match status" value="1"/>
</dbReference>
<feature type="region of interest" description="Disordered" evidence="19">
    <location>
        <begin position="411"/>
        <end position="439"/>
    </location>
</feature>
<feature type="coiled-coil region" evidence="18">
    <location>
        <begin position="700"/>
        <end position="1257"/>
    </location>
</feature>
<dbReference type="InterPro" id="IPR000961">
    <property type="entry name" value="AGC-kinase_C"/>
</dbReference>
<proteinExistence type="predicted"/>
<evidence type="ECO:0000256" key="5">
    <source>
        <dbReference type="ARBA" id="ARBA00022527"/>
    </source>
</evidence>
<dbReference type="FunFam" id="2.30.29.30:FF:000081">
    <property type="entry name" value="Citron rho-interacting serine/threonine kinase"/>
    <property type="match status" value="1"/>
</dbReference>
<dbReference type="SMART" id="SM00133">
    <property type="entry name" value="S_TK_X"/>
    <property type="match status" value="1"/>
</dbReference>
<feature type="domain" description="AGC-kinase C-terminal" evidence="24">
    <location>
        <begin position="352"/>
        <end position="422"/>
    </location>
</feature>
<evidence type="ECO:0000256" key="19">
    <source>
        <dbReference type="SAM" id="MobiDB-lite"/>
    </source>
</evidence>
<evidence type="ECO:0000256" key="10">
    <source>
        <dbReference type="ARBA" id="ARBA00022771"/>
    </source>
</evidence>
<evidence type="ECO:0000259" key="24">
    <source>
        <dbReference type="PROSITE" id="PS51285"/>
    </source>
</evidence>